<reference evidence="3 4" key="1">
    <citation type="submission" date="2021-09" db="EMBL/GenBank/DDBJ databases">
        <title>Genomic insights and catalytic innovation underlie evolution of tropane alkaloids biosynthesis.</title>
        <authorList>
            <person name="Wang Y.-J."/>
            <person name="Tian T."/>
            <person name="Huang J.-P."/>
            <person name="Huang S.-X."/>
        </authorList>
    </citation>
    <scope>NUCLEOTIDE SEQUENCE [LARGE SCALE GENOMIC DNA]</scope>
    <source>
        <strain evidence="3">KIB-2018</strain>
        <tissue evidence="3">Leaf</tissue>
    </source>
</reference>
<comment type="caution">
    <text evidence="3">The sequence shown here is derived from an EMBL/GenBank/DDBJ whole genome shotgun (WGS) entry which is preliminary data.</text>
</comment>
<evidence type="ECO:0000313" key="3">
    <source>
        <dbReference type="EMBL" id="KAJ8759854.1"/>
    </source>
</evidence>
<dbReference type="Proteomes" id="UP001159364">
    <property type="component" value="Linkage Group LG07"/>
</dbReference>
<dbReference type="PRINTS" id="PR00625">
    <property type="entry name" value="JDOMAIN"/>
</dbReference>
<protein>
    <recommendedName>
        <fullName evidence="2">J domain-containing protein</fullName>
    </recommendedName>
</protein>
<dbReference type="CDD" id="cd06257">
    <property type="entry name" value="DnaJ"/>
    <property type="match status" value="1"/>
</dbReference>
<dbReference type="Gene3D" id="1.10.287.110">
    <property type="entry name" value="DnaJ domain"/>
    <property type="match status" value="1"/>
</dbReference>
<proteinExistence type="predicted"/>
<dbReference type="EMBL" id="JAIWQS010000007">
    <property type="protein sequence ID" value="KAJ8759854.1"/>
    <property type="molecule type" value="Genomic_DNA"/>
</dbReference>
<dbReference type="SMART" id="SM00271">
    <property type="entry name" value="DnaJ"/>
    <property type="match status" value="1"/>
</dbReference>
<accession>A0AAV8T148</accession>
<dbReference type="SUPFAM" id="SSF46565">
    <property type="entry name" value="Chaperone J-domain"/>
    <property type="match status" value="1"/>
</dbReference>
<keyword evidence="1" id="KW-1133">Transmembrane helix</keyword>
<evidence type="ECO:0000313" key="4">
    <source>
        <dbReference type="Proteomes" id="UP001159364"/>
    </source>
</evidence>
<dbReference type="AlphaFoldDB" id="A0AAV8T148"/>
<keyword evidence="4" id="KW-1185">Reference proteome</keyword>
<dbReference type="InterPro" id="IPR018253">
    <property type="entry name" value="DnaJ_domain_CS"/>
</dbReference>
<dbReference type="PANTHER" id="PTHR24074">
    <property type="entry name" value="CO-CHAPERONE PROTEIN DJLA"/>
    <property type="match status" value="1"/>
</dbReference>
<keyword evidence="1" id="KW-0472">Membrane</keyword>
<gene>
    <name evidence="3" type="ORF">K2173_009955</name>
</gene>
<organism evidence="3 4">
    <name type="scientific">Erythroxylum novogranatense</name>
    <dbReference type="NCBI Taxonomy" id="1862640"/>
    <lineage>
        <taxon>Eukaryota</taxon>
        <taxon>Viridiplantae</taxon>
        <taxon>Streptophyta</taxon>
        <taxon>Embryophyta</taxon>
        <taxon>Tracheophyta</taxon>
        <taxon>Spermatophyta</taxon>
        <taxon>Magnoliopsida</taxon>
        <taxon>eudicotyledons</taxon>
        <taxon>Gunneridae</taxon>
        <taxon>Pentapetalae</taxon>
        <taxon>rosids</taxon>
        <taxon>fabids</taxon>
        <taxon>Malpighiales</taxon>
        <taxon>Erythroxylaceae</taxon>
        <taxon>Erythroxylum</taxon>
    </lineage>
</organism>
<sequence>MDHYKVLGLSKYATKEEIKEAFRRLAMECHPDKHSQSPTTVKEHATRKFKQVSEAYEVLCDDRKRADYNFRMSSSSSSSNYSYRGGYSRGGYGYHHDYRDYRTTKAGGSSSNFEGLAYKLESAVRFLTTRAFLLNVAFVGTLCGGFVVLNMGRDALWKRHNSGKSFEEVMESIEKAKTQSR</sequence>
<dbReference type="PROSITE" id="PS50076">
    <property type="entry name" value="DNAJ_2"/>
    <property type="match status" value="1"/>
</dbReference>
<evidence type="ECO:0000259" key="2">
    <source>
        <dbReference type="PROSITE" id="PS50076"/>
    </source>
</evidence>
<dbReference type="InterPro" id="IPR036869">
    <property type="entry name" value="J_dom_sf"/>
</dbReference>
<keyword evidence="1" id="KW-0812">Transmembrane</keyword>
<dbReference type="Pfam" id="PF00226">
    <property type="entry name" value="DnaJ"/>
    <property type="match status" value="1"/>
</dbReference>
<dbReference type="FunFam" id="1.10.287.110:FF:000073">
    <property type="entry name" value="DnaJ domain protein"/>
    <property type="match status" value="1"/>
</dbReference>
<feature type="transmembrane region" description="Helical" evidence="1">
    <location>
        <begin position="132"/>
        <end position="152"/>
    </location>
</feature>
<dbReference type="InterPro" id="IPR001623">
    <property type="entry name" value="DnaJ_domain"/>
</dbReference>
<feature type="domain" description="J" evidence="2">
    <location>
        <begin position="2"/>
        <end position="72"/>
    </location>
</feature>
<dbReference type="InterPro" id="IPR050817">
    <property type="entry name" value="DjlA_DnaK_co-chaperone"/>
</dbReference>
<name>A0AAV8T148_9ROSI</name>
<dbReference type="PROSITE" id="PS00636">
    <property type="entry name" value="DNAJ_1"/>
    <property type="match status" value="1"/>
</dbReference>
<evidence type="ECO:0000256" key="1">
    <source>
        <dbReference type="SAM" id="Phobius"/>
    </source>
</evidence>